<dbReference type="Pfam" id="PF23129">
    <property type="entry name" value="DotZ"/>
    <property type="match status" value="1"/>
</dbReference>
<dbReference type="EMBL" id="CP025491">
    <property type="protein sequence ID" value="AUH73127.1"/>
    <property type="molecule type" value="Genomic_DNA"/>
</dbReference>
<proteinExistence type="predicted"/>
<dbReference type="InterPro" id="IPR049719">
    <property type="entry name" value="DotZ-like"/>
</dbReference>
<keyword evidence="2" id="KW-1185">Reference proteome</keyword>
<evidence type="ECO:0000313" key="1">
    <source>
        <dbReference type="EMBL" id="AUH73127.1"/>
    </source>
</evidence>
<dbReference type="AlphaFoldDB" id="A0A2H5FNG9"/>
<accession>A0A2H5FNG9</accession>
<dbReference type="KEGG" id="lsh:CAB17_14510"/>
<dbReference type="CDD" id="cd22644">
    <property type="entry name" value="DotZ"/>
    <property type="match status" value="1"/>
</dbReference>
<evidence type="ECO:0000313" key="2">
    <source>
        <dbReference type="Proteomes" id="UP000234343"/>
    </source>
</evidence>
<sequence>MNGEEGNNELSHWFSTYGAITAERILGKYQVNLEYAELVEAVKTPTSLYHHLLQVPLRNVLNGIILEQANDYHIYAQKLFIDYLLSGESAKDEEAQGAATREALERERQQLISLGDEFHKTHGQHDYLIAESQSVLIKVTQMFNSEMEKAINALKSPLKTANFSGTKSEIRKAIRHALIYCNIMDNQTEENKLHFIEKMNETLKASLNQDLKARMVFNLEKIFQIESDFDVQIKEYIIRAEEITESANAFRSQFYDTILRVVELLKFLPDYKIDPSQDAINREPLYFDKSIGSGN</sequence>
<reference evidence="1 2" key="1">
    <citation type="submission" date="2017-12" db="EMBL/GenBank/DDBJ databases">
        <title>Legionella sainthelensi LA01-117, whole genome sequence of a clinical isolate from New Zealand.</title>
        <authorList>
            <person name="Cree S.L."/>
            <person name="Slow S."/>
            <person name="Kennedy M.A."/>
            <person name="Murdoch D.R."/>
            <person name="Biggs P.J."/>
            <person name="Anderson T."/>
        </authorList>
    </citation>
    <scope>NUCLEOTIDE SEQUENCE [LARGE SCALE GENOMIC DNA]</scope>
    <source>
        <strain evidence="1 2">LA01-117</strain>
    </source>
</reference>
<dbReference type="RefSeq" id="WP_101900671.1">
    <property type="nucleotide sequence ID" value="NZ_CP025491.2"/>
</dbReference>
<organism evidence="1 2">
    <name type="scientific">Legionella sainthelensi</name>
    <dbReference type="NCBI Taxonomy" id="28087"/>
    <lineage>
        <taxon>Bacteria</taxon>
        <taxon>Pseudomonadati</taxon>
        <taxon>Pseudomonadota</taxon>
        <taxon>Gammaproteobacteria</taxon>
        <taxon>Legionellales</taxon>
        <taxon>Legionellaceae</taxon>
        <taxon>Legionella</taxon>
    </lineage>
</organism>
<gene>
    <name evidence="1" type="ORF">CAB17_14510</name>
</gene>
<protein>
    <submittedName>
        <fullName evidence="1">Uncharacterized protein</fullName>
    </submittedName>
</protein>
<dbReference type="Proteomes" id="UP000234343">
    <property type="component" value="Chromosome"/>
</dbReference>
<name>A0A2H5FNG9_9GAMM</name>